<dbReference type="AlphaFoldDB" id="A0A918EFG3"/>
<accession>A0A918EFG3</accession>
<gene>
    <name evidence="1" type="ORF">GCM10010185_52570</name>
</gene>
<proteinExistence type="predicted"/>
<reference evidence="1" key="2">
    <citation type="submission" date="2020-09" db="EMBL/GenBank/DDBJ databases">
        <authorList>
            <person name="Sun Q."/>
            <person name="Ohkuma M."/>
        </authorList>
    </citation>
    <scope>NUCLEOTIDE SEQUENCE</scope>
    <source>
        <strain evidence="1">JCM 3313</strain>
    </source>
</reference>
<organism evidence="1 2">
    <name type="scientific">Saccharothrix coeruleofusca</name>
    <dbReference type="NCBI Taxonomy" id="33919"/>
    <lineage>
        <taxon>Bacteria</taxon>
        <taxon>Bacillati</taxon>
        <taxon>Actinomycetota</taxon>
        <taxon>Actinomycetes</taxon>
        <taxon>Pseudonocardiales</taxon>
        <taxon>Pseudonocardiaceae</taxon>
        <taxon>Saccharothrix</taxon>
    </lineage>
</organism>
<dbReference type="EMBL" id="BMRG01000013">
    <property type="protein sequence ID" value="GGP72697.1"/>
    <property type="molecule type" value="Genomic_DNA"/>
</dbReference>
<evidence type="ECO:0000313" key="1">
    <source>
        <dbReference type="EMBL" id="GGP72697.1"/>
    </source>
</evidence>
<name>A0A918EFG3_9PSEU</name>
<sequence>MDGLGQAASTVRTAAEFAQDAPGLELGVGAFTRSAQAGVGAVGLFLGLRLVLAFVRGDDVVACLVVAEVPPITRRVDYLAPVGDAGMIDGSS</sequence>
<evidence type="ECO:0000313" key="2">
    <source>
        <dbReference type="Proteomes" id="UP000639606"/>
    </source>
</evidence>
<comment type="caution">
    <text evidence="1">The sequence shown here is derived from an EMBL/GenBank/DDBJ whole genome shotgun (WGS) entry which is preliminary data.</text>
</comment>
<reference evidence="1" key="1">
    <citation type="journal article" date="2014" name="Int. J. Syst. Evol. Microbiol.">
        <title>Complete genome sequence of Corynebacterium casei LMG S-19264T (=DSM 44701T), isolated from a smear-ripened cheese.</title>
        <authorList>
            <consortium name="US DOE Joint Genome Institute (JGI-PGF)"/>
            <person name="Walter F."/>
            <person name="Albersmeier A."/>
            <person name="Kalinowski J."/>
            <person name="Ruckert C."/>
        </authorList>
    </citation>
    <scope>NUCLEOTIDE SEQUENCE</scope>
    <source>
        <strain evidence="1">JCM 3313</strain>
    </source>
</reference>
<keyword evidence="2" id="KW-1185">Reference proteome</keyword>
<protein>
    <submittedName>
        <fullName evidence="1">Uncharacterized protein</fullName>
    </submittedName>
</protein>
<dbReference type="Proteomes" id="UP000639606">
    <property type="component" value="Unassembled WGS sequence"/>
</dbReference>